<sequence>MSKSIGLLNEKPLHAALKEWYARPEDRLEASVAGFVIDVVQGDLLVEIQT</sequence>
<dbReference type="EMBL" id="BARS01049318">
    <property type="protein sequence ID" value="GAG31638.1"/>
    <property type="molecule type" value="Genomic_DNA"/>
</dbReference>
<dbReference type="InterPro" id="IPR058404">
    <property type="entry name" value="DUF8091"/>
</dbReference>
<organism evidence="2">
    <name type="scientific">marine sediment metagenome</name>
    <dbReference type="NCBI Taxonomy" id="412755"/>
    <lineage>
        <taxon>unclassified sequences</taxon>
        <taxon>metagenomes</taxon>
        <taxon>ecological metagenomes</taxon>
    </lineage>
</organism>
<gene>
    <name evidence="2" type="ORF">S01H1_73785</name>
</gene>
<feature type="non-terminal residue" evidence="2">
    <location>
        <position position="50"/>
    </location>
</feature>
<dbReference type="Pfam" id="PF26351">
    <property type="entry name" value="DUF8091"/>
    <property type="match status" value="1"/>
</dbReference>
<accession>X0X4Q7</accession>
<feature type="domain" description="DUF8091" evidence="1">
    <location>
        <begin position="11"/>
        <end position="50"/>
    </location>
</feature>
<comment type="caution">
    <text evidence="2">The sequence shown here is derived from an EMBL/GenBank/DDBJ whole genome shotgun (WGS) entry which is preliminary data.</text>
</comment>
<protein>
    <recommendedName>
        <fullName evidence="1">DUF8091 domain-containing protein</fullName>
    </recommendedName>
</protein>
<reference evidence="2" key="1">
    <citation type="journal article" date="2014" name="Front. Microbiol.">
        <title>High frequency of phylogenetically diverse reductive dehalogenase-homologous genes in deep subseafloor sedimentary metagenomes.</title>
        <authorList>
            <person name="Kawai M."/>
            <person name="Futagami T."/>
            <person name="Toyoda A."/>
            <person name="Takaki Y."/>
            <person name="Nishi S."/>
            <person name="Hori S."/>
            <person name="Arai W."/>
            <person name="Tsubouchi T."/>
            <person name="Morono Y."/>
            <person name="Uchiyama I."/>
            <person name="Ito T."/>
            <person name="Fujiyama A."/>
            <person name="Inagaki F."/>
            <person name="Takami H."/>
        </authorList>
    </citation>
    <scope>NUCLEOTIDE SEQUENCE</scope>
    <source>
        <strain evidence="2">Expedition CK06-06</strain>
    </source>
</reference>
<name>X0X4Q7_9ZZZZ</name>
<dbReference type="AlphaFoldDB" id="X0X4Q7"/>
<evidence type="ECO:0000259" key="1">
    <source>
        <dbReference type="Pfam" id="PF26351"/>
    </source>
</evidence>
<evidence type="ECO:0000313" key="2">
    <source>
        <dbReference type="EMBL" id="GAG31638.1"/>
    </source>
</evidence>
<proteinExistence type="predicted"/>